<evidence type="ECO:0000313" key="6">
    <source>
        <dbReference type="Proteomes" id="UP000198894"/>
    </source>
</evidence>
<dbReference type="AlphaFoldDB" id="A0A1G9DFZ9"/>
<dbReference type="PANTHER" id="PTHR46193">
    <property type="entry name" value="6-PHOSPHOGLUCONATE PHOSPHATASE"/>
    <property type="match status" value="1"/>
</dbReference>
<dbReference type="InterPro" id="IPR023214">
    <property type="entry name" value="HAD_sf"/>
</dbReference>
<dbReference type="InterPro" id="IPR051600">
    <property type="entry name" value="Beta-PGM-like"/>
</dbReference>
<dbReference type="SFLD" id="SFLDS00003">
    <property type="entry name" value="Haloacid_Dehalogenase"/>
    <property type="match status" value="1"/>
</dbReference>
<accession>A0A1G9DFZ9</accession>
<dbReference type="InterPro" id="IPR023198">
    <property type="entry name" value="PGP-like_dom2"/>
</dbReference>
<dbReference type="Pfam" id="PF00702">
    <property type="entry name" value="Hydrolase"/>
    <property type="match status" value="1"/>
</dbReference>
<dbReference type="Gene3D" id="1.10.150.240">
    <property type="entry name" value="Putative phosphatase, domain 2"/>
    <property type="match status" value="1"/>
</dbReference>
<dbReference type="InterPro" id="IPR006439">
    <property type="entry name" value="HAD-SF_hydro_IA"/>
</dbReference>
<dbReference type="EMBL" id="FNEE01000018">
    <property type="protein sequence ID" value="SDK62782.1"/>
    <property type="molecule type" value="Genomic_DNA"/>
</dbReference>
<dbReference type="RefSeq" id="WP_091597848.1">
    <property type="nucleotide sequence ID" value="NZ_CP183375.1"/>
</dbReference>
<gene>
    <name evidence="5" type="ORF">SAMN05428953_1182</name>
</gene>
<name>A0A1G9DFZ9_9HYPH</name>
<evidence type="ECO:0000256" key="2">
    <source>
        <dbReference type="ARBA" id="ARBA00006171"/>
    </source>
</evidence>
<dbReference type="Proteomes" id="UP000198894">
    <property type="component" value="Unassembled WGS sequence"/>
</dbReference>
<dbReference type="SUPFAM" id="SSF56784">
    <property type="entry name" value="HAD-like"/>
    <property type="match status" value="1"/>
</dbReference>
<organism evidence="5 6">
    <name type="scientific">Mesorhizobium muleiense</name>
    <dbReference type="NCBI Taxonomy" id="1004279"/>
    <lineage>
        <taxon>Bacteria</taxon>
        <taxon>Pseudomonadati</taxon>
        <taxon>Pseudomonadota</taxon>
        <taxon>Alphaproteobacteria</taxon>
        <taxon>Hyphomicrobiales</taxon>
        <taxon>Phyllobacteriaceae</taxon>
        <taxon>Mesorhizobium</taxon>
    </lineage>
</organism>
<dbReference type="InterPro" id="IPR036412">
    <property type="entry name" value="HAD-like_sf"/>
</dbReference>
<evidence type="ECO:0000313" key="5">
    <source>
        <dbReference type="EMBL" id="SDK62782.1"/>
    </source>
</evidence>
<evidence type="ECO:0000256" key="3">
    <source>
        <dbReference type="ARBA" id="ARBA00022723"/>
    </source>
</evidence>
<evidence type="ECO:0000256" key="4">
    <source>
        <dbReference type="ARBA" id="ARBA00022842"/>
    </source>
</evidence>
<keyword evidence="3" id="KW-0479">Metal-binding</keyword>
<protein>
    <submittedName>
        <fullName evidence="5">Haloacid dehalogenase superfamily, subfamily IA, variant 3 with third motif having DD or ED</fullName>
    </submittedName>
</protein>
<dbReference type="SFLD" id="SFLDG01129">
    <property type="entry name" value="C1.5:_HAD__Beta-PGM__Phosphata"/>
    <property type="match status" value="1"/>
</dbReference>
<sequence length="231" mass="25104">MMASPSIKTSDRSRPRLIIFDFDGTLAETEIVASEVISAKLAAEGFQVHPDEITATLSGVERDDQQRHLERLVGVSLPKNFMETAAAEIQLAASGILSATPGAVELLQWLSIPFCVASNTSRFELIHRMRAANLLGLVGSRFFSSDDIGVRKPDPSVLLLAAEIMGVSARECLVIEDSVIGLSAARNANMRYCAFGGARHHTSRLRNDLRTFEPEALLLNLAELKGLLCPM</sequence>
<evidence type="ECO:0000256" key="1">
    <source>
        <dbReference type="ARBA" id="ARBA00001946"/>
    </source>
</evidence>
<dbReference type="NCBIfam" id="TIGR01509">
    <property type="entry name" value="HAD-SF-IA-v3"/>
    <property type="match status" value="1"/>
</dbReference>
<proteinExistence type="inferred from homology"/>
<dbReference type="PANTHER" id="PTHR46193:SF10">
    <property type="entry name" value="6-PHOSPHOGLUCONATE PHOSPHATASE"/>
    <property type="match status" value="1"/>
</dbReference>
<dbReference type="PRINTS" id="PR00413">
    <property type="entry name" value="HADHALOGNASE"/>
</dbReference>
<comment type="similarity">
    <text evidence="2">Belongs to the HAD-like hydrolase superfamily. CbbY/CbbZ/Gph/YieH family.</text>
</comment>
<keyword evidence="6" id="KW-1185">Reference proteome</keyword>
<dbReference type="GO" id="GO:0003824">
    <property type="term" value="F:catalytic activity"/>
    <property type="evidence" value="ECO:0007669"/>
    <property type="project" value="UniProtKB-ARBA"/>
</dbReference>
<dbReference type="GO" id="GO:0046872">
    <property type="term" value="F:metal ion binding"/>
    <property type="evidence" value="ECO:0007669"/>
    <property type="project" value="UniProtKB-KW"/>
</dbReference>
<comment type="cofactor">
    <cofactor evidence="1">
        <name>Mg(2+)</name>
        <dbReference type="ChEBI" id="CHEBI:18420"/>
    </cofactor>
</comment>
<keyword evidence="4" id="KW-0460">Magnesium</keyword>
<reference evidence="6" key="1">
    <citation type="submission" date="2016-10" db="EMBL/GenBank/DDBJ databases">
        <authorList>
            <person name="Varghese N."/>
            <person name="Submissions S."/>
        </authorList>
    </citation>
    <scope>NUCLEOTIDE SEQUENCE [LARGE SCALE GENOMIC DNA]</scope>
    <source>
        <strain evidence="6">CGMCC 1.11022</strain>
    </source>
</reference>
<dbReference type="Gene3D" id="3.40.50.1000">
    <property type="entry name" value="HAD superfamily/HAD-like"/>
    <property type="match status" value="1"/>
</dbReference>